<dbReference type="AlphaFoldDB" id="A0A841MAW9"/>
<dbReference type="Proteomes" id="UP000555393">
    <property type="component" value="Unassembled WGS sequence"/>
</dbReference>
<protein>
    <submittedName>
        <fullName evidence="2">Uncharacterized protein</fullName>
    </submittedName>
</protein>
<proteinExistence type="predicted"/>
<organism evidence="2 3">
    <name type="scientific">Paenochrobactrum gallinarii</name>
    <dbReference type="NCBI Taxonomy" id="643673"/>
    <lineage>
        <taxon>Bacteria</taxon>
        <taxon>Pseudomonadati</taxon>
        <taxon>Pseudomonadota</taxon>
        <taxon>Alphaproteobacteria</taxon>
        <taxon>Hyphomicrobiales</taxon>
        <taxon>Brucellaceae</taxon>
        <taxon>Paenochrobactrum</taxon>
    </lineage>
</organism>
<gene>
    <name evidence="2" type="ORF">FHS77_003256</name>
</gene>
<reference evidence="2 3" key="1">
    <citation type="submission" date="2020-08" db="EMBL/GenBank/DDBJ databases">
        <title>Genomic Encyclopedia of Type Strains, Phase IV (KMG-IV): sequencing the most valuable type-strain genomes for metagenomic binning, comparative biology and taxonomic classification.</title>
        <authorList>
            <person name="Goeker M."/>
        </authorList>
    </citation>
    <scope>NUCLEOTIDE SEQUENCE [LARGE SCALE GENOMIC DNA]</scope>
    <source>
        <strain evidence="2 3">DSM 22336</strain>
    </source>
</reference>
<name>A0A841MAW9_9HYPH</name>
<sequence>MSEPIAFEGLKFPWYTGFGNHHLMDAGVLPSGLSHFLDLLATGDKLSTGIPEGMTMQDFIGAIIHPDRHGIEELISKMPLRNITPAAKRQSFSKEDYSASFGENRCLWP</sequence>
<evidence type="ECO:0000313" key="2">
    <source>
        <dbReference type="EMBL" id="MBB6262674.1"/>
    </source>
</evidence>
<keyword evidence="3" id="KW-1185">Reference proteome</keyword>
<dbReference type="EMBL" id="JACIIU010000061">
    <property type="protein sequence ID" value="MBB6262674.1"/>
    <property type="molecule type" value="Genomic_DNA"/>
</dbReference>
<evidence type="ECO:0000256" key="1">
    <source>
        <dbReference type="SAM" id="MobiDB-lite"/>
    </source>
</evidence>
<feature type="region of interest" description="Disordered" evidence="1">
    <location>
        <begin position="90"/>
        <end position="109"/>
    </location>
</feature>
<comment type="caution">
    <text evidence="2">The sequence shown here is derived from an EMBL/GenBank/DDBJ whole genome shotgun (WGS) entry which is preliminary data.</text>
</comment>
<evidence type="ECO:0000313" key="3">
    <source>
        <dbReference type="Proteomes" id="UP000555393"/>
    </source>
</evidence>
<accession>A0A841MAW9</accession>